<reference evidence="1 2" key="2">
    <citation type="submission" date="2015-05" db="EMBL/GenBank/DDBJ databases">
        <authorList>
            <person name="Morales-Cruz A."/>
            <person name="Amrine K.C."/>
            <person name="Cantu D."/>
        </authorList>
    </citation>
    <scope>NUCLEOTIDE SEQUENCE [LARGE SCALE GENOMIC DNA]</scope>
    <source>
        <strain evidence="1">DA912</strain>
    </source>
</reference>
<protein>
    <submittedName>
        <fullName evidence="1">Uncharacterized protein</fullName>
    </submittedName>
</protein>
<reference evidence="1 2" key="1">
    <citation type="submission" date="2015-05" db="EMBL/GenBank/DDBJ databases">
        <title>Distinctive expansion of gene families associated with plant cell wall degradation and secondary metabolism in the genomes of grapevine trunk pathogens.</title>
        <authorList>
            <person name="Lawrence D.P."/>
            <person name="Travadon R."/>
            <person name="Rolshausen P.E."/>
            <person name="Baumgartner K."/>
        </authorList>
    </citation>
    <scope>NUCLEOTIDE SEQUENCE [LARGE SCALE GENOMIC DNA]</scope>
    <source>
        <strain evidence="1">DA912</strain>
    </source>
</reference>
<evidence type="ECO:0000313" key="2">
    <source>
        <dbReference type="Proteomes" id="UP000034680"/>
    </source>
</evidence>
<accession>A0A0G2I606</accession>
<proteinExistence type="predicted"/>
<dbReference type="EMBL" id="LCUC01000166">
    <property type="protein sequence ID" value="KKY35310.1"/>
    <property type="molecule type" value="Genomic_DNA"/>
</dbReference>
<sequence length="319" mass="35390">MDAPMMWSEEEHGFLDVFDGLVAEDPDGEQVVAHLKNGPVSVAGQLGEMTSPNDGSFNPYEEAYPIGPLVTASKAQTGAPIGVANTVPPSAAIHQPIIHQPAAQQSQQTIPATRSCPVQGCNSIQANTRMDHLWDHLAEAHGYERMANEYTIVDRHLKRKTVSVVRGLLVRDTRKLAWIKARLRAVDEDISRHSQSYVSRHGLGLTMQQHSIPQANACKKPRLITMLKLVRNEMKQKGSLYNQPSQAQAQSTWEEVYENLVSTFQLDQVAERAVLQRAEQYFNNLRAFMGDDMNEAVPPARVELTDELVLKPGASLPPK</sequence>
<dbReference type="Proteomes" id="UP000034680">
    <property type="component" value="Unassembled WGS sequence"/>
</dbReference>
<comment type="caution">
    <text evidence="1">The sequence shown here is derived from an EMBL/GenBank/DDBJ whole genome shotgun (WGS) entry which is preliminary data.</text>
</comment>
<evidence type="ECO:0000313" key="1">
    <source>
        <dbReference type="EMBL" id="KKY35310.1"/>
    </source>
</evidence>
<dbReference type="OrthoDB" id="5229542at2759"/>
<name>A0A0G2I606_9PEZI</name>
<organism evidence="1 2">
    <name type="scientific">Diaporthe ampelina</name>
    <dbReference type="NCBI Taxonomy" id="1214573"/>
    <lineage>
        <taxon>Eukaryota</taxon>
        <taxon>Fungi</taxon>
        <taxon>Dikarya</taxon>
        <taxon>Ascomycota</taxon>
        <taxon>Pezizomycotina</taxon>
        <taxon>Sordariomycetes</taxon>
        <taxon>Sordariomycetidae</taxon>
        <taxon>Diaporthales</taxon>
        <taxon>Diaporthaceae</taxon>
        <taxon>Diaporthe</taxon>
    </lineage>
</organism>
<keyword evidence="2" id="KW-1185">Reference proteome</keyword>
<gene>
    <name evidence="1" type="ORF">UCDDA912_g04730</name>
</gene>
<dbReference type="AlphaFoldDB" id="A0A0G2I606"/>